<dbReference type="InterPro" id="IPR002781">
    <property type="entry name" value="TM_pro_TauE-like"/>
</dbReference>
<dbReference type="EMBL" id="CADCVP010000090">
    <property type="protein sequence ID" value="CAA9479346.1"/>
    <property type="molecule type" value="Genomic_DNA"/>
</dbReference>
<evidence type="ECO:0000256" key="7">
    <source>
        <dbReference type="ARBA" id="ARBA00023136"/>
    </source>
</evidence>
<accession>A0A6J4RRW2</accession>
<keyword evidence="5 8" id="KW-0812">Transmembrane</keyword>
<keyword evidence="4 8" id="KW-1003">Cell membrane</keyword>
<organism evidence="9">
    <name type="scientific">uncultured Solirubrobacteraceae bacterium</name>
    <dbReference type="NCBI Taxonomy" id="1162706"/>
    <lineage>
        <taxon>Bacteria</taxon>
        <taxon>Bacillati</taxon>
        <taxon>Actinomycetota</taxon>
        <taxon>Thermoleophilia</taxon>
        <taxon>Solirubrobacterales</taxon>
        <taxon>Solirubrobacteraceae</taxon>
        <taxon>environmental samples</taxon>
    </lineage>
</organism>
<feature type="transmembrane region" description="Helical" evidence="8">
    <location>
        <begin position="101"/>
        <end position="119"/>
    </location>
</feature>
<keyword evidence="7 8" id="KW-0472">Membrane</keyword>
<evidence type="ECO:0000256" key="8">
    <source>
        <dbReference type="RuleBase" id="RU363041"/>
    </source>
</evidence>
<dbReference type="PANTHER" id="PTHR30269">
    <property type="entry name" value="TRANSMEMBRANE PROTEIN YFCA"/>
    <property type="match status" value="1"/>
</dbReference>
<keyword evidence="6 8" id="KW-1133">Transmembrane helix</keyword>
<evidence type="ECO:0000313" key="9">
    <source>
        <dbReference type="EMBL" id="CAA9479346.1"/>
    </source>
</evidence>
<feature type="transmembrane region" description="Helical" evidence="8">
    <location>
        <begin position="131"/>
        <end position="161"/>
    </location>
</feature>
<protein>
    <recommendedName>
        <fullName evidence="8">Probable membrane transporter protein</fullName>
    </recommendedName>
</protein>
<gene>
    <name evidence="9" type="ORF">AVDCRST_MAG69-675</name>
</gene>
<sequence>MPAELLPWILLAGVTVVAAAVHAALGFGSGPLTVPVLLTVVEPTIAVVVAVLIGMAVNVMQLLTERRRPHVAVRRLLPLWLAALPGCVAGAVLAGTIPATALAMIVALLLILSATTLFVHPASAIRLPPPVMALAGLVTGASAALTGIFGPLLGVVLVAAGERGATLRDGLGASFLVIGTAAVIASLAVTGASSAFAVAAVLLLPAGAGYVLGRRGARRLAPRTQRRAVLLAVLTGAGFALARAAA</sequence>
<evidence type="ECO:0000256" key="2">
    <source>
        <dbReference type="ARBA" id="ARBA00009142"/>
    </source>
</evidence>
<dbReference type="InterPro" id="IPR052017">
    <property type="entry name" value="TSUP"/>
</dbReference>
<evidence type="ECO:0000256" key="5">
    <source>
        <dbReference type="ARBA" id="ARBA00022692"/>
    </source>
</evidence>
<keyword evidence="3" id="KW-0813">Transport</keyword>
<evidence type="ECO:0000256" key="6">
    <source>
        <dbReference type="ARBA" id="ARBA00022989"/>
    </source>
</evidence>
<comment type="subcellular location">
    <subcellularLocation>
        <location evidence="1 8">Cell membrane</location>
        <topology evidence="1 8">Multi-pass membrane protein</topology>
    </subcellularLocation>
</comment>
<feature type="transmembrane region" description="Helical" evidence="8">
    <location>
        <begin position="173"/>
        <end position="206"/>
    </location>
</feature>
<feature type="transmembrane region" description="Helical" evidence="8">
    <location>
        <begin position="227"/>
        <end position="245"/>
    </location>
</feature>
<name>A0A6J4RRW2_9ACTN</name>
<dbReference type="GO" id="GO:0005886">
    <property type="term" value="C:plasma membrane"/>
    <property type="evidence" value="ECO:0007669"/>
    <property type="project" value="UniProtKB-SubCell"/>
</dbReference>
<dbReference type="AlphaFoldDB" id="A0A6J4RRW2"/>
<evidence type="ECO:0000256" key="1">
    <source>
        <dbReference type="ARBA" id="ARBA00004651"/>
    </source>
</evidence>
<dbReference type="PANTHER" id="PTHR30269:SF37">
    <property type="entry name" value="MEMBRANE TRANSPORTER PROTEIN"/>
    <property type="match status" value="1"/>
</dbReference>
<feature type="transmembrane region" description="Helical" evidence="8">
    <location>
        <begin position="76"/>
        <end position="95"/>
    </location>
</feature>
<evidence type="ECO:0000256" key="4">
    <source>
        <dbReference type="ARBA" id="ARBA00022475"/>
    </source>
</evidence>
<feature type="transmembrane region" description="Helical" evidence="8">
    <location>
        <begin position="44"/>
        <end position="64"/>
    </location>
</feature>
<reference evidence="9" key="1">
    <citation type="submission" date="2020-02" db="EMBL/GenBank/DDBJ databases">
        <authorList>
            <person name="Meier V. D."/>
        </authorList>
    </citation>
    <scope>NUCLEOTIDE SEQUENCE</scope>
    <source>
        <strain evidence="9">AVDCRST_MAG69</strain>
    </source>
</reference>
<dbReference type="Pfam" id="PF01925">
    <property type="entry name" value="TauE"/>
    <property type="match status" value="1"/>
</dbReference>
<evidence type="ECO:0000256" key="3">
    <source>
        <dbReference type="ARBA" id="ARBA00022448"/>
    </source>
</evidence>
<comment type="similarity">
    <text evidence="2 8">Belongs to the 4-toluene sulfonate uptake permease (TSUP) (TC 2.A.102) family.</text>
</comment>
<proteinExistence type="inferred from homology"/>